<dbReference type="EMBL" id="VSRR010013073">
    <property type="protein sequence ID" value="MPC55318.1"/>
    <property type="molecule type" value="Genomic_DNA"/>
</dbReference>
<keyword evidence="1" id="KW-0472">Membrane</keyword>
<keyword evidence="1" id="KW-0812">Transmembrane</keyword>
<feature type="transmembrane region" description="Helical" evidence="1">
    <location>
        <begin position="6"/>
        <end position="24"/>
    </location>
</feature>
<dbReference type="AlphaFoldDB" id="A0A5B7GDQ8"/>
<protein>
    <submittedName>
        <fullName evidence="2">Uncharacterized protein</fullName>
    </submittedName>
</protein>
<name>A0A5B7GDQ8_PORTR</name>
<keyword evidence="3" id="KW-1185">Reference proteome</keyword>
<comment type="caution">
    <text evidence="2">The sequence shown here is derived from an EMBL/GenBank/DDBJ whole genome shotgun (WGS) entry which is preliminary data.</text>
</comment>
<reference evidence="2 3" key="1">
    <citation type="submission" date="2019-05" db="EMBL/GenBank/DDBJ databases">
        <title>Another draft genome of Portunus trituberculatus and its Hox gene families provides insights of decapod evolution.</title>
        <authorList>
            <person name="Jeong J.-H."/>
            <person name="Song I."/>
            <person name="Kim S."/>
            <person name="Choi T."/>
            <person name="Kim D."/>
            <person name="Ryu S."/>
            <person name="Kim W."/>
        </authorList>
    </citation>
    <scope>NUCLEOTIDE SEQUENCE [LARGE SCALE GENOMIC DNA]</scope>
    <source>
        <tissue evidence="2">Muscle</tissue>
    </source>
</reference>
<sequence length="44" mass="5288">MCLSGVTVFLFTPFQYNLFSYFIFPHRSFTFIHFHCMAFPGIKF</sequence>
<keyword evidence="1" id="KW-1133">Transmembrane helix</keyword>
<evidence type="ECO:0000256" key="1">
    <source>
        <dbReference type="SAM" id="Phobius"/>
    </source>
</evidence>
<gene>
    <name evidence="2" type="ORF">E2C01_049250</name>
</gene>
<evidence type="ECO:0000313" key="2">
    <source>
        <dbReference type="EMBL" id="MPC55318.1"/>
    </source>
</evidence>
<accession>A0A5B7GDQ8</accession>
<proteinExistence type="predicted"/>
<organism evidence="2 3">
    <name type="scientific">Portunus trituberculatus</name>
    <name type="common">Swimming crab</name>
    <name type="synonym">Neptunus trituberculatus</name>
    <dbReference type="NCBI Taxonomy" id="210409"/>
    <lineage>
        <taxon>Eukaryota</taxon>
        <taxon>Metazoa</taxon>
        <taxon>Ecdysozoa</taxon>
        <taxon>Arthropoda</taxon>
        <taxon>Crustacea</taxon>
        <taxon>Multicrustacea</taxon>
        <taxon>Malacostraca</taxon>
        <taxon>Eumalacostraca</taxon>
        <taxon>Eucarida</taxon>
        <taxon>Decapoda</taxon>
        <taxon>Pleocyemata</taxon>
        <taxon>Brachyura</taxon>
        <taxon>Eubrachyura</taxon>
        <taxon>Portunoidea</taxon>
        <taxon>Portunidae</taxon>
        <taxon>Portuninae</taxon>
        <taxon>Portunus</taxon>
    </lineage>
</organism>
<evidence type="ECO:0000313" key="3">
    <source>
        <dbReference type="Proteomes" id="UP000324222"/>
    </source>
</evidence>
<dbReference type="Proteomes" id="UP000324222">
    <property type="component" value="Unassembled WGS sequence"/>
</dbReference>